<reference evidence="2" key="1">
    <citation type="submission" date="2023-10" db="EMBL/GenBank/DDBJ databases">
        <title>Genome assembly of Pristionchus species.</title>
        <authorList>
            <person name="Yoshida K."/>
            <person name="Sommer R.J."/>
        </authorList>
    </citation>
    <scope>NUCLEOTIDE SEQUENCE</scope>
    <source>
        <strain evidence="2">RS0144</strain>
    </source>
</reference>
<keyword evidence="1" id="KW-1133">Transmembrane helix</keyword>
<name>A0AAV5TCD8_9BILA</name>
<evidence type="ECO:0000256" key="1">
    <source>
        <dbReference type="SAM" id="Phobius"/>
    </source>
</evidence>
<organism evidence="2 3">
    <name type="scientific">Pristionchus entomophagus</name>
    <dbReference type="NCBI Taxonomy" id="358040"/>
    <lineage>
        <taxon>Eukaryota</taxon>
        <taxon>Metazoa</taxon>
        <taxon>Ecdysozoa</taxon>
        <taxon>Nematoda</taxon>
        <taxon>Chromadorea</taxon>
        <taxon>Rhabditida</taxon>
        <taxon>Rhabditina</taxon>
        <taxon>Diplogasteromorpha</taxon>
        <taxon>Diplogasteroidea</taxon>
        <taxon>Neodiplogasteridae</taxon>
        <taxon>Pristionchus</taxon>
    </lineage>
</organism>
<keyword evidence="3" id="KW-1185">Reference proteome</keyword>
<keyword evidence="1" id="KW-0812">Transmembrane</keyword>
<sequence>MTVLLSFILSTIRIFDFFFTSSQYYMEVNFGSGPAYIPRMKTLDEILELISDLEIAIITCATLAINVVLAVLLIRRRTRVEMTDKKKFKAEQGLIITSSISYIFYTLYLINGAVGRYFSSSFCGYAQFLFLGLASMTKFWCLLIFASSIRRFAFNRGGNSIFTTV</sequence>
<gene>
    <name evidence="2" type="ORF">PENTCL1PPCAC_13584</name>
</gene>
<feature type="transmembrane region" description="Helical" evidence="1">
    <location>
        <begin position="94"/>
        <end position="118"/>
    </location>
</feature>
<proteinExistence type="predicted"/>
<dbReference type="AlphaFoldDB" id="A0AAV5TCD8"/>
<dbReference type="EMBL" id="BTSX01000003">
    <property type="protein sequence ID" value="GMS91409.1"/>
    <property type="molecule type" value="Genomic_DNA"/>
</dbReference>
<feature type="transmembrane region" description="Helical" evidence="1">
    <location>
        <begin position="124"/>
        <end position="146"/>
    </location>
</feature>
<feature type="transmembrane region" description="Helical" evidence="1">
    <location>
        <begin position="55"/>
        <end position="74"/>
    </location>
</feature>
<feature type="non-terminal residue" evidence="2">
    <location>
        <position position="165"/>
    </location>
</feature>
<comment type="caution">
    <text evidence="2">The sequence shown here is derived from an EMBL/GenBank/DDBJ whole genome shotgun (WGS) entry which is preliminary data.</text>
</comment>
<keyword evidence="1" id="KW-0472">Membrane</keyword>
<accession>A0AAV5TCD8</accession>
<evidence type="ECO:0000313" key="3">
    <source>
        <dbReference type="Proteomes" id="UP001432027"/>
    </source>
</evidence>
<dbReference type="Proteomes" id="UP001432027">
    <property type="component" value="Unassembled WGS sequence"/>
</dbReference>
<evidence type="ECO:0008006" key="4">
    <source>
        <dbReference type="Google" id="ProtNLM"/>
    </source>
</evidence>
<evidence type="ECO:0000313" key="2">
    <source>
        <dbReference type="EMBL" id="GMS91409.1"/>
    </source>
</evidence>
<protein>
    <recommendedName>
        <fullName evidence="4">G protein-coupled receptor</fullName>
    </recommendedName>
</protein>